<evidence type="ECO:0000256" key="1">
    <source>
        <dbReference type="SAM" id="MobiDB-lite"/>
    </source>
</evidence>
<gene>
    <name evidence="2" type="ORF">C1SCF055_LOCUS14937</name>
</gene>
<protein>
    <submittedName>
        <fullName evidence="2">Uncharacterized protein</fullName>
    </submittedName>
</protein>
<sequence>MERHIALGGKVTVPGYGQNKEEEEGGTMVDVPATVERALPEQYGGSHEVQHERFVVIFVVRGPLRGSLVFSLERNMKSRSYSIGMIMVCAAGIPDMPGRIRHADAEAEAEDHFDIETPPTPRSTDDEDEDEDEEEGEAEEAEADEALELPPAPPVQSGALFFKRTQQLTAPDEVVNMGNKTARQRWWRFRGSGFARVQPAEASDPP</sequence>
<feature type="compositionally biased region" description="Acidic residues" evidence="1">
    <location>
        <begin position="125"/>
        <end position="147"/>
    </location>
</feature>
<name>A0A9P1C9S7_9DINO</name>
<dbReference type="OrthoDB" id="448929at2759"/>
<reference evidence="3 4" key="2">
    <citation type="submission" date="2024-05" db="EMBL/GenBank/DDBJ databases">
        <authorList>
            <person name="Chen Y."/>
            <person name="Shah S."/>
            <person name="Dougan E. K."/>
            <person name="Thang M."/>
            <person name="Chan C."/>
        </authorList>
    </citation>
    <scope>NUCLEOTIDE SEQUENCE [LARGE SCALE GENOMIC DNA]</scope>
</reference>
<comment type="caution">
    <text evidence="2">The sequence shown here is derived from an EMBL/GenBank/DDBJ whole genome shotgun (WGS) entry which is preliminary data.</text>
</comment>
<reference evidence="2" key="1">
    <citation type="submission" date="2022-10" db="EMBL/GenBank/DDBJ databases">
        <authorList>
            <person name="Chen Y."/>
            <person name="Dougan E. K."/>
            <person name="Chan C."/>
            <person name="Rhodes N."/>
            <person name="Thang M."/>
        </authorList>
    </citation>
    <scope>NUCLEOTIDE SEQUENCE</scope>
</reference>
<evidence type="ECO:0000313" key="2">
    <source>
        <dbReference type="EMBL" id="CAI3987684.1"/>
    </source>
</evidence>
<feature type="compositionally biased region" description="Basic and acidic residues" evidence="1">
    <location>
        <begin position="105"/>
        <end position="115"/>
    </location>
</feature>
<dbReference type="Proteomes" id="UP001152797">
    <property type="component" value="Unassembled WGS sequence"/>
</dbReference>
<organism evidence="2">
    <name type="scientific">Cladocopium goreaui</name>
    <dbReference type="NCBI Taxonomy" id="2562237"/>
    <lineage>
        <taxon>Eukaryota</taxon>
        <taxon>Sar</taxon>
        <taxon>Alveolata</taxon>
        <taxon>Dinophyceae</taxon>
        <taxon>Suessiales</taxon>
        <taxon>Symbiodiniaceae</taxon>
        <taxon>Cladocopium</taxon>
    </lineage>
</organism>
<dbReference type="EMBL" id="CAMXCT020001191">
    <property type="protein sequence ID" value="CAL1141059.1"/>
    <property type="molecule type" value="Genomic_DNA"/>
</dbReference>
<evidence type="ECO:0000313" key="4">
    <source>
        <dbReference type="Proteomes" id="UP001152797"/>
    </source>
</evidence>
<feature type="region of interest" description="Disordered" evidence="1">
    <location>
        <begin position="105"/>
        <end position="179"/>
    </location>
</feature>
<dbReference type="AlphaFoldDB" id="A0A9P1C9S7"/>
<accession>A0A9P1C9S7</accession>
<dbReference type="EMBL" id="CAMXCT010001191">
    <property type="protein sequence ID" value="CAI3987684.1"/>
    <property type="molecule type" value="Genomic_DNA"/>
</dbReference>
<proteinExistence type="predicted"/>
<evidence type="ECO:0000313" key="3">
    <source>
        <dbReference type="EMBL" id="CAL4774996.1"/>
    </source>
</evidence>
<dbReference type="EMBL" id="CAMXCT030001191">
    <property type="protein sequence ID" value="CAL4774996.1"/>
    <property type="molecule type" value="Genomic_DNA"/>
</dbReference>
<keyword evidence="4" id="KW-1185">Reference proteome</keyword>